<keyword evidence="6 7" id="KW-0676">Redox-active center</keyword>
<dbReference type="PRINTS" id="PR00368">
    <property type="entry name" value="FADPNR"/>
</dbReference>
<keyword evidence="11" id="KW-1185">Reference proteome</keyword>
<dbReference type="CDD" id="cd02947">
    <property type="entry name" value="TRX_family"/>
    <property type="match status" value="1"/>
</dbReference>
<dbReference type="Gene3D" id="3.50.50.60">
    <property type="entry name" value="FAD/NAD(P)-binding domain"/>
    <property type="match status" value="2"/>
</dbReference>
<dbReference type="NCBIfam" id="TIGR01292">
    <property type="entry name" value="TRX_reduct"/>
    <property type="match status" value="1"/>
</dbReference>
<dbReference type="InterPro" id="IPR008255">
    <property type="entry name" value="Pyr_nucl-diS_OxRdtase_2_AS"/>
</dbReference>
<evidence type="ECO:0000256" key="6">
    <source>
        <dbReference type="ARBA" id="ARBA00023284"/>
    </source>
</evidence>
<name>A0A5D8QEU3_9THEO</name>
<comment type="caution">
    <text evidence="10">The sequence shown here is derived from an EMBL/GenBank/DDBJ whole genome shotgun (WGS) entry which is preliminary data.</text>
</comment>
<keyword evidence="3 7" id="KW-0274">FAD</keyword>
<dbReference type="SUPFAM" id="SSF52833">
    <property type="entry name" value="Thioredoxin-like"/>
    <property type="match status" value="1"/>
</dbReference>
<dbReference type="AlphaFoldDB" id="A0A5D8QEU3"/>
<comment type="subunit">
    <text evidence="7">Homodimer.</text>
</comment>
<dbReference type="EC" id="1.8.1.9" evidence="7"/>
<dbReference type="GO" id="GO:0004791">
    <property type="term" value="F:thioredoxin-disulfide reductase (NADPH) activity"/>
    <property type="evidence" value="ECO:0007669"/>
    <property type="project" value="UniProtKB-UniRule"/>
</dbReference>
<comment type="cofactor">
    <cofactor evidence="8">
        <name>FAD</name>
        <dbReference type="ChEBI" id="CHEBI:57692"/>
    </cofactor>
    <text evidence="8">Binds 1 FAD per subunit.</text>
</comment>
<evidence type="ECO:0000256" key="4">
    <source>
        <dbReference type="ARBA" id="ARBA00023002"/>
    </source>
</evidence>
<accession>A0A5D8QEU3</accession>
<dbReference type="RefSeq" id="WP_149544579.1">
    <property type="nucleotide sequence ID" value="NZ_VTPS01000003.1"/>
</dbReference>
<keyword evidence="2 7" id="KW-0285">Flavoprotein</keyword>
<evidence type="ECO:0000256" key="7">
    <source>
        <dbReference type="RuleBase" id="RU003880"/>
    </source>
</evidence>
<dbReference type="InterPro" id="IPR023753">
    <property type="entry name" value="FAD/NAD-binding_dom"/>
</dbReference>
<dbReference type="PROSITE" id="PS51352">
    <property type="entry name" value="THIOREDOXIN_2"/>
    <property type="match status" value="1"/>
</dbReference>
<organism evidence="10 11">
    <name type="scientific">Calorimonas adulescens</name>
    <dbReference type="NCBI Taxonomy" id="2606906"/>
    <lineage>
        <taxon>Bacteria</taxon>
        <taxon>Bacillati</taxon>
        <taxon>Bacillota</taxon>
        <taxon>Clostridia</taxon>
        <taxon>Thermoanaerobacterales</taxon>
        <taxon>Thermoanaerobacteraceae</taxon>
        <taxon>Calorimonas</taxon>
    </lineage>
</organism>
<evidence type="ECO:0000256" key="8">
    <source>
        <dbReference type="RuleBase" id="RU003881"/>
    </source>
</evidence>
<keyword evidence="4 7" id="KW-0560">Oxidoreductase</keyword>
<dbReference type="GO" id="GO:0005737">
    <property type="term" value="C:cytoplasm"/>
    <property type="evidence" value="ECO:0007669"/>
    <property type="project" value="InterPro"/>
</dbReference>
<evidence type="ECO:0000256" key="5">
    <source>
        <dbReference type="ARBA" id="ARBA00023157"/>
    </source>
</evidence>
<evidence type="ECO:0000256" key="2">
    <source>
        <dbReference type="ARBA" id="ARBA00022630"/>
    </source>
</evidence>
<sequence length="422" mass="46881">MIREVNADNYEEVVLKSRRPVIVDFYSTDCPPCNQLEPIYERLAETYGEYMDFIKIYRQGNREFAKSLGVTGSPTVLFYRDGKEVRERLNGYLTKPEVRKAIEQVIGFSIMDREPERVECDVLVLGGGPAGLTAALYASRAKLDTVVVDEGVTGGQAANTYYIENYPGTSGSIEGKTLMKNMREQAESFGAVIDDLKEIIEIKLTDTEKYVRTEDKIYFPKAVVLAMGAQPRKLPAENEDVFRGKGIHYCAICDGSMYEGKHVAVIGGGNSAIQETLYLSNIADKITIIHEFDNLQASKVLQDKVFNNPKVNFIWESHVTKAEGNEMLKRLFYKNLKTGEVSSIDVDGAFVYIGLSPKTDILNGQVEINQYGYVKTDEDLMTSVKGVFAAGDIRDKKVRQVATAVGDGATVGVNVERYLSGI</sequence>
<dbReference type="PROSITE" id="PS00573">
    <property type="entry name" value="PYRIDINE_REDOX_2"/>
    <property type="match status" value="1"/>
</dbReference>
<evidence type="ECO:0000313" key="10">
    <source>
        <dbReference type="EMBL" id="TZE83022.1"/>
    </source>
</evidence>
<dbReference type="PANTHER" id="PTHR48105">
    <property type="entry name" value="THIOREDOXIN REDUCTASE 1-RELATED-RELATED"/>
    <property type="match status" value="1"/>
</dbReference>
<dbReference type="GO" id="GO:0019430">
    <property type="term" value="P:removal of superoxide radicals"/>
    <property type="evidence" value="ECO:0007669"/>
    <property type="project" value="UniProtKB-UniRule"/>
</dbReference>
<dbReference type="Pfam" id="PF07992">
    <property type="entry name" value="Pyr_redox_2"/>
    <property type="match status" value="1"/>
</dbReference>
<keyword evidence="8" id="KW-0521">NADP</keyword>
<proteinExistence type="inferred from homology"/>
<dbReference type="EMBL" id="VTPS01000003">
    <property type="protein sequence ID" value="TZE83022.1"/>
    <property type="molecule type" value="Genomic_DNA"/>
</dbReference>
<dbReference type="InterPro" id="IPR036188">
    <property type="entry name" value="FAD/NAD-bd_sf"/>
</dbReference>
<dbReference type="Gene3D" id="3.40.30.10">
    <property type="entry name" value="Glutaredoxin"/>
    <property type="match status" value="1"/>
</dbReference>
<dbReference type="InterPro" id="IPR013766">
    <property type="entry name" value="Thioredoxin_domain"/>
</dbReference>
<dbReference type="PRINTS" id="PR00469">
    <property type="entry name" value="PNDRDTASEII"/>
</dbReference>
<reference evidence="10 11" key="1">
    <citation type="submission" date="2019-08" db="EMBL/GenBank/DDBJ databases">
        <title>Calorimonas adulescens gen. nov., sp. nov., an anaerobic thermophilic bacterium from Sakhalin hot spring.</title>
        <authorList>
            <person name="Khomyakova M.A."/>
            <person name="Merkel A.Y."/>
            <person name="Novikov A."/>
            <person name="Bonch-Osmolovskaya E.A."/>
            <person name="Slobodkin A.I."/>
        </authorList>
    </citation>
    <scope>NUCLEOTIDE SEQUENCE [LARGE SCALE GENOMIC DNA]</scope>
    <source>
        <strain evidence="10 11">A05MB</strain>
    </source>
</reference>
<evidence type="ECO:0000259" key="9">
    <source>
        <dbReference type="PROSITE" id="PS51352"/>
    </source>
</evidence>
<gene>
    <name evidence="10" type="primary">trxB</name>
    <name evidence="10" type="ORF">FWJ32_03480</name>
</gene>
<evidence type="ECO:0000313" key="11">
    <source>
        <dbReference type="Proteomes" id="UP000322976"/>
    </source>
</evidence>
<dbReference type="Pfam" id="PF00085">
    <property type="entry name" value="Thioredoxin"/>
    <property type="match status" value="1"/>
</dbReference>
<protein>
    <recommendedName>
        <fullName evidence="7">Thioredoxin reductase</fullName>
        <ecNumber evidence="7">1.8.1.9</ecNumber>
    </recommendedName>
</protein>
<dbReference type="InterPro" id="IPR005982">
    <property type="entry name" value="Thioredox_Rdtase"/>
</dbReference>
<evidence type="ECO:0000256" key="1">
    <source>
        <dbReference type="ARBA" id="ARBA00009333"/>
    </source>
</evidence>
<dbReference type="SUPFAM" id="SSF51905">
    <property type="entry name" value="FAD/NAD(P)-binding domain"/>
    <property type="match status" value="1"/>
</dbReference>
<keyword evidence="5" id="KW-1015">Disulfide bond</keyword>
<dbReference type="InterPro" id="IPR050097">
    <property type="entry name" value="Ferredoxin-NADP_redctase_2"/>
</dbReference>
<dbReference type="Proteomes" id="UP000322976">
    <property type="component" value="Unassembled WGS sequence"/>
</dbReference>
<comment type="catalytic activity">
    <reaction evidence="7">
        <text>[thioredoxin]-dithiol + NADP(+) = [thioredoxin]-disulfide + NADPH + H(+)</text>
        <dbReference type="Rhea" id="RHEA:20345"/>
        <dbReference type="Rhea" id="RHEA-COMP:10698"/>
        <dbReference type="Rhea" id="RHEA-COMP:10700"/>
        <dbReference type="ChEBI" id="CHEBI:15378"/>
        <dbReference type="ChEBI" id="CHEBI:29950"/>
        <dbReference type="ChEBI" id="CHEBI:50058"/>
        <dbReference type="ChEBI" id="CHEBI:57783"/>
        <dbReference type="ChEBI" id="CHEBI:58349"/>
        <dbReference type="EC" id="1.8.1.9"/>
    </reaction>
</comment>
<comment type="similarity">
    <text evidence="1 7">Belongs to the class-II pyridine nucleotide-disulfide oxidoreductase family.</text>
</comment>
<feature type="domain" description="Thioredoxin" evidence="9">
    <location>
        <begin position="1"/>
        <end position="107"/>
    </location>
</feature>
<evidence type="ECO:0000256" key="3">
    <source>
        <dbReference type="ARBA" id="ARBA00022827"/>
    </source>
</evidence>
<dbReference type="InterPro" id="IPR036249">
    <property type="entry name" value="Thioredoxin-like_sf"/>
</dbReference>